<keyword evidence="3 5" id="KW-1133">Transmembrane helix</keyword>
<evidence type="ECO:0000256" key="3">
    <source>
        <dbReference type="ARBA" id="ARBA00022989"/>
    </source>
</evidence>
<protein>
    <recommendedName>
        <fullName evidence="6">Late embryogenesis abundant protein LEA-2 subgroup domain-containing protein</fullName>
    </recommendedName>
</protein>
<evidence type="ECO:0000256" key="1">
    <source>
        <dbReference type="ARBA" id="ARBA00004167"/>
    </source>
</evidence>
<dbReference type="GO" id="GO:0098542">
    <property type="term" value="P:defense response to other organism"/>
    <property type="evidence" value="ECO:0007669"/>
    <property type="project" value="InterPro"/>
</dbReference>
<keyword evidence="4 5" id="KW-0472">Membrane</keyword>
<feature type="domain" description="Late embryogenesis abundant protein LEA-2 subgroup" evidence="6">
    <location>
        <begin position="127"/>
        <end position="228"/>
    </location>
</feature>
<reference evidence="7" key="1">
    <citation type="submission" date="2020-06" db="EMBL/GenBank/DDBJ databases">
        <title>WGS assembly of Ceratodon purpureus strain R40.</title>
        <authorList>
            <person name="Carey S.B."/>
            <person name="Jenkins J."/>
            <person name="Shu S."/>
            <person name="Lovell J.T."/>
            <person name="Sreedasyam A."/>
            <person name="Maumus F."/>
            <person name="Tiley G.P."/>
            <person name="Fernandez-Pozo N."/>
            <person name="Barry K."/>
            <person name="Chen C."/>
            <person name="Wang M."/>
            <person name="Lipzen A."/>
            <person name="Daum C."/>
            <person name="Saski C.A."/>
            <person name="Payton A.C."/>
            <person name="Mcbreen J.C."/>
            <person name="Conrad R.E."/>
            <person name="Kollar L.M."/>
            <person name="Olsson S."/>
            <person name="Huttunen S."/>
            <person name="Landis J.B."/>
            <person name="Wickett N.J."/>
            <person name="Johnson M.G."/>
            <person name="Rensing S.A."/>
            <person name="Grimwood J."/>
            <person name="Schmutz J."/>
            <person name="Mcdaniel S.F."/>
        </authorList>
    </citation>
    <scope>NUCLEOTIDE SEQUENCE</scope>
    <source>
        <strain evidence="7">R40</strain>
    </source>
</reference>
<comment type="caution">
    <text evidence="7">The sequence shown here is derived from an EMBL/GenBank/DDBJ whole genome shotgun (WGS) entry which is preliminary data.</text>
</comment>
<dbReference type="Proteomes" id="UP000822688">
    <property type="component" value="Chromosome 3"/>
</dbReference>
<evidence type="ECO:0000259" key="6">
    <source>
        <dbReference type="Pfam" id="PF03168"/>
    </source>
</evidence>
<keyword evidence="2 5" id="KW-0812">Transmembrane</keyword>
<evidence type="ECO:0000256" key="4">
    <source>
        <dbReference type="ARBA" id="ARBA00023136"/>
    </source>
</evidence>
<dbReference type="InterPro" id="IPR004864">
    <property type="entry name" value="LEA_2"/>
</dbReference>
<dbReference type="GO" id="GO:0005886">
    <property type="term" value="C:plasma membrane"/>
    <property type="evidence" value="ECO:0007669"/>
    <property type="project" value="TreeGrafter"/>
</dbReference>
<dbReference type="PANTHER" id="PTHR31234:SF2">
    <property type="entry name" value="OS05G0199100 PROTEIN"/>
    <property type="match status" value="1"/>
</dbReference>
<dbReference type="InterPro" id="IPR044839">
    <property type="entry name" value="NDR1-like"/>
</dbReference>
<evidence type="ECO:0000256" key="5">
    <source>
        <dbReference type="SAM" id="Phobius"/>
    </source>
</evidence>
<dbReference type="Pfam" id="PF03168">
    <property type="entry name" value="LEA_2"/>
    <property type="match status" value="1"/>
</dbReference>
<proteinExistence type="predicted"/>
<evidence type="ECO:0000313" key="8">
    <source>
        <dbReference type="Proteomes" id="UP000822688"/>
    </source>
</evidence>
<evidence type="ECO:0000256" key="2">
    <source>
        <dbReference type="ARBA" id="ARBA00022692"/>
    </source>
</evidence>
<dbReference type="AlphaFoldDB" id="A0A8T0INS1"/>
<organism evidence="7 8">
    <name type="scientific">Ceratodon purpureus</name>
    <name type="common">Fire moss</name>
    <name type="synonym">Dicranum purpureum</name>
    <dbReference type="NCBI Taxonomy" id="3225"/>
    <lineage>
        <taxon>Eukaryota</taxon>
        <taxon>Viridiplantae</taxon>
        <taxon>Streptophyta</taxon>
        <taxon>Embryophyta</taxon>
        <taxon>Bryophyta</taxon>
        <taxon>Bryophytina</taxon>
        <taxon>Bryopsida</taxon>
        <taxon>Dicranidae</taxon>
        <taxon>Pseudoditrichales</taxon>
        <taxon>Ditrichaceae</taxon>
        <taxon>Ceratodon</taxon>
    </lineage>
</organism>
<dbReference type="EMBL" id="CM026423">
    <property type="protein sequence ID" value="KAG0584639.1"/>
    <property type="molecule type" value="Genomic_DNA"/>
</dbReference>
<comment type="subcellular location">
    <subcellularLocation>
        <location evidence="1">Membrane</location>
        <topology evidence="1">Single-pass membrane protein</topology>
    </subcellularLocation>
</comment>
<sequence>MATKMSKTLSGSGRLGSRVYPTEPTPMHFTQLHFPKSSVLPPPATYHHSRRRHRSCGSLGCCCCSLFATLCSLLFTLVFLLGIATLITWLILRPIYAPRYSLEDVQLKTFSVSPQNALNADVVYGIRTENPNGKIEFKYGVIDMETSYMGQVFGRSAVPAFSQGHRNVTTLTSQLVVKNYEFVPASVGSALATDMQRGSVALHARGSTRVRVKVGAITSFAVRVHVNCDFTVKPPTATSPGSVINKSCRISR</sequence>
<accession>A0A8T0INS1</accession>
<gene>
    <name evidence="7" type="ORF">KC19_3G224900</name>
</gene>
<evidence type="ECO:0000313" key="7">
    <source>
        <dbReference type="EMBL" id="KAG0584639.1"/>
    </source>
</evidence>
<dbReference type="PANTHER" id="PTHR31234">
    <property type="entry name" value="LATE EMBRYOGENESIS ABUNDANT (LEA) HYDROXYPROLINE-RICH GLYCOPROTEIN FAMILY"/>
    <property type="match status" value="1"/>
</dbReference>
<feature type="transmembrane region" description="Helical" evidence="5">
    <location>
        <begin position="59"/>
        <end position="92"/>
    </location>
</feature>
<keyword evidence="8" id="KW-1185">Reference proteome</keyword>
<name>A0A8T0INS1_CERPU</name>